<dbReference type="Pfam" id="PF00293">
    <property type="entry name" value="NUDIX"/>
    <property type="match status" value="1"/>
</dbReference>
<dbReference type="SUPFAM" id="SSF55811">
    <property type="entry name" value="Nudix"/>
    <property type="match status" value="1"/>
</dbReference>
<feature type="domain" description="Nudix hydrolase" evidence="3">
    <location>
        <begin position="14"/>
        <end position="105"/>
    </location>
</feature>
<proteinExistence type="predicted"/>
<keyword evidence="5" id="KW-1185">Reference proteome</keyword>
<dbReference type="GO" id="GO:0016787">
    <property type="term" value="F:hydrolase activity"/>
    <property type="evidence" value="ECO:0007669"/>
    <property type="project" value="UniProtKB-KW"/>
</dbReference>
<dbReference type="Gene3D" id="3.90.79.10">
    <property type="entry name" value="Nucleoside Triphosphate Pyrophosphohydrolase"/>
    <property type="match status" value="1"/>
</dbReference>
<organism evidence="4 5">
    <name type="scientific">Pacificispira spongiicola</name>
    <dbReference type="NCBI Taxonomy" id="2729598"/>
    <lineage>
        <taxon>Bacteria</taxon>
        <taxon>Pseudomonadati</taxon>
        <taxon>Pseudomonadota</taxon>
        <taxon>Alphaproteobacteria</taxon>
        <taxon>Rhodospirillales</taxon>
        <taxon>Rhodospirillaceae</taxon>
        <taxon>Pacificispira</taxon>
    </lineage>
</organism>
<sequence>MGRELFTTAKSSQSAQDAVAALITTGDGRYLMQLRDMLPHIWFPGHWGCFGGAVDPGESPEDALRRELAEELSLRDFTPTLFTQFDYDLQPIDFRKFIGCILRSS</sequence>
<dbReference type="PROSITE" id="PS51462">
    <property type="entry name" value="NUDIX"/>
    <property type="match status" value="1"/>
</dbReference>
<evidence type="ECO:0000256" key="2">
    <source>
        <dbReference type="ARBA" id="ARBA00022801"/>
    </source>
</evidence>
<gene>
    <name evidence="4" type="ORF">HH303_19680</name>
</gene>
<evidence type="ECO:0000256" key="1">
    <source>
        <dbReference type="ARBA" id="ARBA00001946"/>
    </source>
</evidence>
<comment type="cofactor">
    <cofactor evidence="1">
        <name>Mg(2+)</name>
        <dbReference type="ChEBI" id="CHEBI:18420"/>
    </cofactor>
</comment>
<dbReference type="PANTHER" id="PTHR43046">
    <property type="entry name" value="GDP-MANNOSE MANNOSYL HYDROLASE"/>
    <property type="match status" value="1"/>
</dbReference>
<dbReference type="InterPro" id="IPR000086">
    <property type="entry name" value="NUDIX_hydrolase_dom"/>
</dbReference>
<keyword evidence="2" id="KW-0378">Hydrolase</keyword>
<name>A0A7Y0HIM5_9PROT</name>
<evidence type="ECO:0000313" key="4">
    <source>
        <dbReference type="EMBL" id="NMM46719.1"/>
    </source>
</evidence>
<dbReference type="Proteomes" id="UP000539372">
    <property type="component" value="Unassembled WGS sequence"/>
</dbReference>
<evidence type="ECO:0000259" key="3">
    <source>
        <dbReference type="PROSITE" id="PS51462"/>
    </source>
</evidence>
<evidence type="ECO:0000313" key="5">
    <source>
        <dbReference type="Proteomes" id="UP000539372"/>
    </source>
</evidence>
<accession>A0A7Y0HIM5</accession>
<comment type="caution">
    <text evidence="4">The sequence shown here is derived from an EMBL/GenBank/DDBJ whole genome shotgun (WGS) entry which is preliminary data.</text>
</comment>
<protein>
    <submittedName>
        <fullName evidence="4">NUDIX domain-containing protein</fullName>
    </submittedName>
</protein>
<dbReference type="AlphaFoldDB" id="A0A7Y0HIM5"/>
<dbReference type="PANTHER" id="PTHR43046:SF2">
    <property type="entry name" value="8-OXO-DGTP DIPHOSPHATASE-RELATED"/>
    <property type="match status" value="1"/>
</dbReference>
<reference evidence="4 5" key="1">
    <citation type="submission" date="2020-04" db="EMBL/GenBank/DDBJ databases">
        <title>Rhodospirillaceae bacterium KN72 isolated from deep sea.</title>
        <authorList>
            <person name="Zhang D.-C."/>
        </authorList>
    </citation>
    <scope>NUCLEOTIDE SEQUENCE [LARGE SCALE GENOMIC DNA]</scope>
    <source>
        <strain evidence="4 5">KN72</strain>
    </source>
</reference>
<dbReference type="EMBL" id="JABBNT010000009">
    <property type="protein sequence ID" value="NMM46719.1"/>
    <property type="molecule type" value="Genomic_DNA"/>
</dbReference>
<dbReference type="InterPro" id="IPR015797">
    <property type="entry name" value="NUDIX_hydrolase-like_dom_sf"/>
</dbReference>
<dbReference type="RefSeq" id="WP_169627123.1">
    <property type="nucleotide sequence ID" value="NZ_JABBNT010000009.1"/>
</dbReference>